<dbReference type="PANTHER" id="PTHR43713:SF3">
    <property type="entry name" value="GLUTAMATE-1-SEMIALDEHYDE 2,1-AMINOMUTASE 1, CHLOROPLASTIC-RELATED"/>
    <property type="match status" value="1"/>
</dbReference>
<proteinExistence type="inferred from homology"/>
<comment type="similarity">
    <text evidence="3">Belongs to the class-III pyridoxal-phosphate-dependent aminotransferase family.</text>
</comment>
<keyword evidence="4" id="KW-0808">Transferase</keyword>
<gene>
    <name evidence="4" type="ORF">JOL79_07660</name>
</gene>
<comment type="cofactor">
    <cofactor evidence="1">
        <name>pyridoxal 5'-phosphate</name>
        <dbReference type="ChEBI" id="CHEBI:597326"/>
    </cofactor>
</comment>
<dbReference type="Gene3D" id="3.90.1150.10">
    <property type="entry name" value="Aspartate Aminotransferase, domain 1"/>
    <property type="match status" value="1"/>
</dbReference>
<dbReference type="Proteomes" id="UP000674234">
    <property type="component" value="Unassembled WGS sequence"/>
</dbReference>
<evidence type="ECO:0000313" key="4">
    <source>
        <dbReference type="EMBL" id="MBP2703676.1"/>
    </source>
</evidence>
<comment type="caution">
    <text evidence="4">The sequence shown here is derived from an EMBL/GenBank/DDBJ whole genome shotgun (WGS) entry which is preliminary data.</text>
</comment>
<dbReference type="EMBL" id="JAFCNB010000003">
    <property type="protein sequence ID" value="MBP2703676.1"/>
    <property type="molecule type" value="Genomic_DNA"/>
</dbReference>
<reference evidence="4" key="1">
    <citation type="submission" date="2021-02" db="EMBL/GenBank/DDBJ databases">
        <title>Draft genome sequence of Microbispora sp. RL4-1S isolated from rice leaves in Thailand.</title>
        <authorList>
            <person name="Muangham S."/>
            <person name="Duangmal K."/>
        </authorList>
    </citation>
    <scope>NUCLEOTIDE SEQUENCE</scope>
    <source>
        <strain evidence="4">RL4-1S</strain>
    </source>
</reference>
<dbReference type="AlphaFoldDB" id="A0A941AH43"/>
<dbReference type="InterPro" id="IPR015424">
    <property type="entry name" value="PyrdxlP-dep_Trfase"/>
</dbReference>
<sequence>MSLDASLRARAAKVVPGGMYGHLNAALHGESYPQFFVRAEGARQWDADGREYVDLMCSWGPMIVGHRNPRVEAAAAAQQAAGDCLNGPGPIMVELAELLVDLIPSADWAMFSKNGTDATTQALMVARAATGRTKVLVAHGAYHGADPWCTPGLSGVTPSQRADSIEFTYNDLASAETAAEQAGGDVAAILVTPFKHDSFEDQEAADPAFARGVRALADRLGAALVIDDVRAGWRLDLRGSWEPFGVRPDLTAWSKAMANGFPIAAVTGTDALRGPAQTLYSTGSFWFSATAMAAAKATIEILRETDGVALMHRAGTRLREGIAAQAASHGFVVRQTGPVQVPWLSFEGDETLEKGMAWAAACLDEGVYLHGWHNWFLSTAHTDEEIDRALQGTDAAFGKLRAAYGAD</sequence>
<evidence type="ECO:0000256" key="2">
    <source>
        <dbReference type="ARBA" id="ARBA00022898"/>
    </source>
</evidence>
<dbReference type="Pfam" id="PF00202">
    <property type="entry name" value="Aminotran_3"/>
    <property type="match status" value="1"/>
</dbReference>
<dbReference type="GO" id="GO:0008483">
    <property type="term" value="F:transaminase activity"/>
    <property type="evidence" value="ECO:0007669"/>
    <property type="project" value="UniProtKB-KW"/>
</dbReference>
<organism evidence="4 5">
    <name type="scientific">Microbispora oryzae</name>
    <dbReference type="NCBI Taxonomy" id="2806554"/>
    <lineage>
        <taxon>Bacteria</taxon>
        <taxon>Bacillati</taxon>
        <taxon>Actinomycetota</taxon>
        <taxon>Actinomycetes</taxon>
        <taxon>Streptosporangiales</taxon>
        <taxon>Streptosporangiaceae</taxon>
        <taxon>Microbispora</taxon>
    </lineage>
</organism>
<protein>
    <submittedName>
        <fullName evidence="4">Aminotransferase class III-fold pyridoxal phosphate-dependent enzyme</fullName>
    </submittedName>
</protein>
<dbReference type="InterPro" id="IPR015421">
    <property type="entry name" value="PyrdxlP-dep_Trfase_major"/>
</dbReference>
<name>A0A941AH43_9ACTN</name>
<dbReference type="Gene3D" id="3.40.640.10">
    <property type="entry name" value="Type I PLP-dependent aspartate aminotransferase-like (Major domain)"/>
    <property type="match status" value="1"/>
</dbReference>
<dbReference type="SUPFAM" id="SSF53383">
    <property type="entry name" value="PLP-dependent transferases"/>
    <property type="match status" value="1"/>
</dbReference>
<keyword evidence="5" id="KW-1185">Reference proteome</keyword>
<dbReference type="InterPro" id="IPR015422">
    <property type="entry name" value="PyrdxlP-dep_Trfase_small"/>
</dbReference>
<dbReference type="InterPro" id="IPR005814">
    <property type="entry name" value="Aminotrans_3"/>
</dbReference>
<dbReference type="GO" id="GO:0030170">
    <property type="term" value="F:pyridoxal phosphate binding"/>
    <property type="evidence" value="ECO:0007669"/>
    <property type="project" value="InterPro"/>
</dbReference>
<keyword evidence="4" id="KW-0032">Aminotransferase</keyword>
<keyword evidence="2 3" id="KW-0663">Pyridoxal phosphate</keyword>
<accession>A0A941AH43</accession>
<dbReference type="RefSeq" id="WP_210154974.1">
    <property type="nucleotide sequence ID" value="NZ_JAFCNB010000003.1"/>
</dbReference>
<evidence type="ECO:0000256" key="3">
    <source>
        <dbReference type="RuleBase" id="RU003560"/>
    </source>
</evidence>
<evidence type="ECO:0000313" key="5">
    <source>
        <dbReference type="Proteomes" id="UP000674234"/>
    </source>
</evidence>
<evidence type="ECO:0000256" key="1">
    <source>
        <dbReference type="ARBA" id="ARBA00001933"/>
    </source>
</evidence>
<dbReference type="PANTHER" id="PTHR43713">
    <property type="entry name" value="GLUTAMATE-1-SEMIALDEHYDE 2,1-AMINOMUTASE"/>
    <property type="match status" value="1"/>
</dbReference>